<reference evidence="2" key="2">
    <citation type="submission" date="2015-01" db="EMBL/GenBank/DDBJ databases">
        <title>Evolutionary Origins and Diversification of the Mycorrhizal Mutualists.</title>
        <authorList>
            <consortium name="DOE Joint Genome Institute"/>
            <consortium name="Mycorrhizal Genomics Consortium"/>
            <person name="Kohler A."/>
            <person name="Kuo A."/>
            <person name="Nagy L.G."/>
            <person name="Floudas D."/>
            <person name="Copeland A."/>
            <person name="Barry K.W."/>
            <person name="Cichocki N."/>
            <person name="Veneault-Fourrey C."/>
            <person name="LaButti K."/>
            <person name="Lindquist E.A."/>
            <person name="Lipzen A."/>
            <person name="Lundell T."/>
            <person name="Morin E."/>
            <person name="Murat C."/>
            <person name="Riley R."/>
            <person name="Ohm R."/>
            <person name="Sun H."/>
            <person name="Tunlid A."/>
            <person name="Henrissat B."/>
            <person name="Grigoriev I.V."/>
            <person name="Hibbett D.S."/>
            <person name="Martin F."/>
        </authorList>
    </citation>
    <scope>NUCLEOTIDE SEQUENCE [LARGE SCALE GENOMIC DNA]</scope>
    <source>
        <strain evidence="2">MUT 4182</strain>
    </source>
</reference>
<organism evidence="1 2">
    <name type="scientific">Tulasnella calospora MUT 4182</name>
    <dbReference type="NCBI Taxonomy" id="1051891"/>
    <lineage>
        <taxon>Eukaryota</taxon>
        <taxon>Fungi</taxon>
        <taxon>Dikarya</taxon>
        <taxon>Basidiomycota</taxon>
        <taxon>Agaricomycotina</taxon>
        <taxon>Agaricomycetes</taxon>
        <taxon>Cantharellales</taxon>
        <taxon>Tulasnellaceae</taxon>
        <taxon>Tulasnella</taxon>
    </lineage>
</organism>
<protein>
    <submittedName>
        <fullName evidence="1">Uncharacterized protein</fullName>
    </submittedName>
</protein>
<keyword evidence="2" id="KW-1185">Reference proteome</keyword>
<name>A0A0C3Q0S3_9AGAM</name>
<dbReference type="HOGENOM" id="CLU_2814334_0_0_1"/>
<dbReference type="Proteomes" id="UP000054248">
    <property type="component" value="Unassembled WGS sequence"/>
</dbReference>
<evidence type="ECO:0000313" key="1">
    <source>
        <dbReference type="EMBL" id="KIO15634.1"/>
    </source>
</evidence>
<dbReference type="AlphaFoldDB" id="A0A0C3Q0S3"/>
<accession>A0A0C3Q0S3</accession>
<proteinExistence type="predicted"/>
<gene>
    <name evidence="1" type="ORF">M407DRAFT_208363</name>
</gene>
<dbReference type="EMBL" id="KN823908">
    <property type="protein sequence ID" value="KIO15634.1"/>
    <property type="molecule type" value="Genomic_DNA"/>
</dbReference>
<sequence>MARMGRTGALASGLAPVPRQRTWPVDRPRGIICVPKFQHAGVERNRLSTIEHTLKVIASRKTHYFLV</sequence>
<reference evidence="1 2" key="1">
    <citation type="submission" date="2014-04" db="EMBL/GenBank/DDBJ databases">
        <authorList>
            <consortium name="DOE Joint Genome Institute"/>
            <person name="Kuo A."/>
            <person name="Girlanda M."/>
            <person name="Perotto S."/>
            <person name="Kohler A."/>
            <person name="Nagy L.G."/>
            <person name="Floudas D."/>
            <person name="Copeland A."/>
            <person name="Barry K.W."/>
            <person name="Cichocki N."/>
            <person name="Veneault-Fourrey C."/>
            <person name="LaButti K."/>
            <person name="Lindquist E.A."/>
            <person name="Lipzen A."/>
            <person name="Lundell T."/>
            <person name="Morin E."/>
            <person name="Murat C."/>
            <person name="Sun H."/>
            <person name="Tunlid A."/>
            <person name="Henrissat B."/>
            <person name="Grigoriev I.V."/>
            <person name="Hibbett D.S."/>
            <person name="Martin F."/>
            <person name="Nordberg H.P."/>
            <person name="Cantor M.N."/>
            <person name="Hua S.X."/>
        </authorList>
    </citation>
    <scope>NUCLEOTIDE SEQUENCE [LARGE SCALE GENOMIC DNA]</scope>
    <source>
        <strain evidence="1 2">MUT 4182</strain>
    </source>
</reference>
<evidence type="ECO:0000313" key="2">
    <source>
        <dbReference type="Proteomes" id="UP000054248"/>
    </source>
</evidence>